<name>E3MP95_CAERE</name>
<dbReference type="PROSITE" id="PS50181">
    <property type="entry name" value="FBOX"/>
    <property type="match status" value="1"/>
</dbReference>
<evidence type="ECO:0000259" key="1">
    <source>
        <dbReference type="PROSITE" id="PS50181"/>
    </source>
</evidence>
<dbReference type="Pfam" id="PF07735">
    <property type="entry name" value="FBA_2"/>
    <property type="match status" value="1"/>
</dbReference>
<protein>
    <recommendedName>
        <fullName evidence="1">F-box domain-containing protein</fullName>
    </recommendedName>
</protein>
<organism evidence="3">
    <name type="scientific">Caenorhabditis remanei</name>
    <name type="common">Caenorhabditis vulgaris</name>
    <dbReference type="NCBI Taxonomy" id="31234"/>
    <lineage>
        <taxon>Eukaryota</taxon>
        <taxon>Metazoa</taxon>
        <taxon>Ecdysozoa</taxon>
        <taxon>Nematoda</taxon>
        <taxon>Chromadorea</taxon>
        <taxon>Rhabditida</taxon>
        <taxon>Rhabditina</taxon>
        <taxon>Rhabditomorpha</taxon>
        <taxon>Rhabditoidea</taxon>
        <taxon>Rhabditidae</taxon>
        <taxon>Peloderinae</taxon>
        <taxon>Caenorhabditis</taxon>
    </lineage>
</organism>
<evidence type="ECO:0000313" key="2">
    <source>
        <dbReference type="EMBL" id="EFP06392.1"/>
    </source>
</evidence>
<dbReference type="PANTHER" id="PTHR22899">
    <property type="entry name" value="CYCLIN-RELATED F-BOX FAMILY"/>
    <property type="match status" value="1"/>
</dbReference>
<gene>
    <name evidence="2" type="ORF">CRE_07618</name>
</gene>
<accession>E3MP95</accession>
<dbReference type="Pfam" id="PF00646">
    <property type="entry name" value="F-box"/>
    <property type="match status" value="1"/>
</dbReference>
<evidence type="ECO:0000313" key="3">
    <source>
        <dbReference type="Proteomes" id="UP000008281"/>
    </source>
</evidence>
<dbReference type="OrthoDB" id="1107553at2759"/>
<reference evidence="2" key="1">
    <citation type="submission" date="2007-07" db="EMBL/GenBank/DDBJ databases">
        <title>PCAP assembly of the Caenorhabditis remanei genome.</title>
        <authorList>
            <consortium name="The Caenorhabditis remanei Sequencing Consortium"/>
            <person name="Wilson R.K."/>
        </authorList>
    </citation>
    <scope>NUCLEOTIDE SEQUENCE [LARGE SCALE GENOMIC DNA]</scope>
    <source>
        <strain evidence="2">PB4641</strain>
    </source>
</reference>
<keyword evidence="3" id="KW-1185">Reference proteome</keyword>
<dbReference type="InterPro" id="IPR001810">
    <property type="entry name" value="F-box_dom"/>
</dbReference>
<dbReference type="InParanoid" id="E3MP95"/>
<dbReference type="InterPro" id="IPR053222">
    <property type="entry name" value="Zygotic_Embryogenesis-Asso"/>
</dbReference>
<dbReference type="InterPro" id="IPR012885">
    <property type="entry name" value="F-box_Sdz-33"/>
</dbReference>
<dbReference type="Proteomes" id="UP000008281">
    <property type="component" value="Unassembled WGS sequence"/>
</dbReference>
<dbReference type="PANTHER" id="PTHR22899:SF0">
    <property type="entry name" value="F-BOX ASSOCIATED DOMAIN-CONTAINING PROTEIN-RELATED"/>
    <property type="match status" value="1"/>
</dbReference>
<dbReference type="AlphaFoldDB" id="E3MP95"/>
<sequence length="293" mass="34337">MEPTFPLLRLPENALIEVLKNMRLKELLEFSYVSTKTQNVVTSLRIKADDVNITIYDSNEIALHMYRSNLGFRPSTLNDFRNNLNYIRTIFSRTSPPNVRFYADCERHEIELLKEIIGNVNILYVASTVTDALSREILKHFNTPNRLYLGSNPFEDTCQVQQIFIQNHNIIEFDGDYSLDDMLLINSEKVRFIRFSTQKTINQFLKHWIRGSNPRMQRMDIPLNKDDFANGETYLKGIRYIELSDETKIEIRQEHSLSVDADMIQIRREDGTPAVIATNERDQQRNIHLIVLH</sequence>
<dbReference type="HOGENOM" id="CLU_028840_1_0_1"/>
<dbReference type="EMBL" id="DS268462">
    <property type="protein sequence ID" value="EFP06392.1"/>
    <property type="molecule type" value="Genomic_DNA"/>
</dbReference>
<feature type="domain" description="F-box" evidence="1">
    <location>
        <begin position="4"/>
        <end position="55"/>
    </location>
</feature>
<proteinExistence type="predicted"/>